<gene>
    <name evidence="2" type="ORF">DJ013_01115</name>
</gene>
<feature type="transmembrane region" description="Helical" evidence="1">
    <location>
        <begin position="12"/>
        <end position="29"/>
    </location>
</feature>
<dbReference type="SUPFAM" id="SSF53300">
    <property type="entry name" value="vWA-like"/>
    <property type="match status" value="1"/>
</dbReference>
<keyword evidence="3" id="KW-1185">Reference proteome</keyword>
<dbReference type="InterPro" id="IPR036465">
    <property type="entry name" value="vWFA_dom_sf"/>
</dbReference>
<evidence type="ECO:0000313" key="3">
    <source>
        <dbReference type="Proteomes" id="UP000249873"/>
    </source>
</evidence>
<dbReference type="PANTHER" id="PTHR37947:SF1">
    <property type="entry name" value="BLL2462 PROTEIN"/>
    <property type="match status" value="1"/>
</dbReference>
<sequence length="694" mass="77433">MNSKLVFQNPFWFVLVCLAVGIAYAWLLYSKKTTLSKNVNWALSVGRALLVSLICFLLLNPLLRSNATRTLKPILVLGIDDSGSMKDLGTEALETLKQNLANLYDGLSDSNYDTEVRLLSSSDRVNSFDSISFNAKKTDFGTFFRNVNEEFSGQNLKKVVLVSDGIANAGLSPLSRPFPFQVDALGLGDSTVKRDLAIKGLKANKLAYLGNSFPIEIDIQANLYSGKSTTLLIRKDQEILERKIVAFNSDDDFKTVSFKVNASDIGKQRYSVQLLPLEGESNTRNNYRDVIIDVVDGKEKVLLVGLTAHPDIKALKSIIEKNPLFELTVALTQTDNAADILNKEFDILILHQMPDTKGLSNDIATRLLSKMKPTFFILGAQSNLSRFNGMQEVVGISGQPGKTDKVTASFNGSFGRFISEEAKREVISKLPPVIAPFGEYRSFPGTDIILYQKVGSVLTDRPLLLVNTNANRKAAVLAAEGIWQWRMEEYFMNENHEAVDDYILKTLQLISVKEDKAKLRVYSAQNEVDVDESAVFITEAYDDLYEKIYNITVKLNIQGPSYAKNFTYQVTEDNSTFELSDLEPGVYNFEANAVILGKTNSSKGQFVVKDKDLEFINTTADFDFLRTLASKNGGQFYKANQIGDLSEALNSDKAPAKLINTEDLQEIINLKWLLPLLLLLASLEWGFRKYFGTY</sequence>
<keyword evidence="1" id="KW-0812">Transmembrane</keyword>
<evidence type="ECO:0000256" key="1">
    <source>
        <dbReference type="SAM" id="Phobius"/>
    </source>
</evidence>
<organism evidence="2 3">
    <name type="scientific">Arcticibacterium luteifluviistationis</name>
    <dbReference type="NCBI Taxonomy" id="1784714"/>
    <lineage>
        <taxon>Bacteria</taxon>
        <taxon>Pseudomonadati</taxon>
        <taxon>Bacteroidota</taxon>
        <taxon>Cytophagia</taxon>
        <taxon>Cytophagales</taxon>
        <taxon>Leadbetterellaceae</taxon>
        <taxon>Arcticibacterium</taxon>
    </lineage>
</organism>
<name>A0A2Z4G6T6_9BACT</name>
<dbReference type="PANTHER" id="PTHR37947">
    <property type="entry name" value="BLL2462 PROTEIN"/>
    <property type="match status" value="1"/>
</dbReference>
<reference evidence="2 3" key="1">
    <citation type="submission" date="2018-05" db="EMBL/GenBank/DDBJ databases">
        <title>Complete genome sequence of Arcticibacterium luteifluviistationis SM1504T, a cytophagaceae bacterium isolated from Arctic surface seawater.</title>
        <authorList>
            <person name="Li Y."/>
            <person name="Qin Q.-L."/>
        </authorList>
    </citation>
    <scope>NUCLEOTIDE SEQUENCE [LARGE SCALE GENOMIC DNA]</scope>
    <source>
        <strain evidence="2 3">SM1504</strain>
    </source>
</reference>
<evidence type="ECO:0008006" key="4">
    <source>
        <dbReference type="Google" id="ProtNLM"/>
    </source>
</evidence>
<dbReference type="KEGG" id="als:DJ013_01115"/>
<keyword evidence="1" id="KW-1133">Transmembrane helix</keyword>
<keyword evidence="1" id="KW-0472">Membrane</keyword>
<protein>
    <recommendedName>
        <fullName evidence="4">VWA domain-containing protein</fullName>
    </recommendedName>
</protein>
<proteinExistence type="predicted"/>
<dbReference type="OrthoDB" id="9763076at2"/>
<dbReference type="EMBL" id="CP029480">
    <property type="protein sequence ID" value="AWV96855.1"/>
    <property type="molecule type" value="Genomic_DNA"/>
</dbReference>
<accession>A0A2Z4G6T6</accession>
<dbReference type="AlphaFoldDB" id="A0A2Z4G6T6"/>
<evidence type="ECO:0000313" key="2">
    <source>
        <dbReference type="EMBL" id="AWV96855.1"/>
    </source>
</evidence>
<dbReference type="RefSeq" id="WP_111369957.1">
    <property type="nucleotide sequence ID" value="NZ_CP029480.1"/>
</dbReference>
<feature type="transmembrane region" description="Helical" evidence="1">
    <location>
        <begin position="41"/>
        <end position="63"/>
    </location>
</feature>
<dbReference type="Proteomes" id="UP000249873">
    <property type="component" value="Chromosome"/>
</dbReference>